<dbReference type="AlphaFoldDB" id="A0A4Q7L1L8"/>
<dbReference type="RefSeq" id="WP_242613203.1">
    <property type="nucleotide sequence ID" value="NZ_SGWQ01000002.1"/>
</dbReference>
<protein>
    <recommendedName>
        <fullName evidence="3">SAV-6107-like HEPN domain-containing protein</fullName>
    </recommendedName>
</protein>
<dbReference type="InterPro" id="IPR048152">
    <property type="entry name" value="AMED_5909-like"/>
</dbReference>
<evidence type="ECO:0000313" key="2">
    <source>
        <dbReference type="Proteomes" id="UP000294257"/>
    </source>
</evidence>
<comment type="caution">
    <text evidence="1">The sequence shown here is derived from an EMBL/GenBank/DDBJ whole genome shotgun (WGS) entry which is preliminary data.</text>
</comment>
<dbReference type="NCBIfam" id="NF041510">
    <property type="entry name" value="AMED_5909_fam"/>
    <property type="match status" value="1"/>
</dbReference>
<reference evidence="1 2" key="1">
    <citation type="submission" date="2019-02" db="EMBL/GenBank/DDBJ databases">
        <title>Genomic Encyclopedia of Type Strains, Phase IV (KMG-IV): sequencing the most valuable type-strain genomes for metagenomic binning, comparative biology and taxonomic classification.</title>
        <authorList>
            <person name="Goeker M."/>
        </authorList>
    </citation>
    <scope>NUCLEOTIDE SEQUENCE [LARGE SCALE GENOMIC DNA]</scope>
    <source>
        <strain evidence="1 2">DSM 101727</strain>
    </source>
</reference>
<evidence type="ECO:0008006" key="3">
    <source>
        <dbReference type="Google" id="ProtNLM"/>
    </source>
</evidence>
<proteinExistence type="predicted"/>
<dbReference type="EMBL" id="SGWQ01000002">
    <property type="protein sequence ID" value="RZS43428.1"/>
    <property type="molecule type" value="Genomic_DNA"/>
</dbReference>
<keyword evidence="2" id="KW-1185">Reference proteome</keyword>
<sequence>MVSEEGARPKVLSEAHELVLRKRPEQGASSKVWLNYLRDSAKLYAEVAETDRGHHHEALYWAGSVRARAEDMAAQLAENKRGVRPPPMPPW</sequence>
<name>A0A4Q7L1L8_9PSEU</name>
<dbReference type="Proteomes" id="UP000294257">
    <property type="component" value="Unassembled WGS sequence"/>
</dbReference>
<evidence type="ECO:0000313" key="1">
    <source>
        <dbReference type="EMBL" id="RZS43428.1"/>
    </source>
</evidence>
<accession>A0A4Q7L1L8</accession>
<organism evidence="1 2">
    <name type="scientific">Herbihabitans rhizosphaerae</name>
    <dbReference type="NCBI Taxonomy" id="1872711"/>
    <lineage>
        <taxon>Bacteria</taxon>
        <taxon>Bacillati</taxon>
        <taxon>Actinomycetota</taxon>
        <taxon>Actinomycetes</taxon>
        <taxon>Pseudonocardiales</taxon>
        <taxon>Pseudonocardiaceae</taxon>
        <taxon>Herbihabitans</taxon>
    </lineage>
</organism>
<gene>
    <name evidence="1" type="ORF">EV193_102407</name>
</gene>